<dbReference type="AlphaFoldDB" id="A0A4C1XZ13"/>
<dbReference type="EMBL" id="BGZK01001026">
    <property type="protein sequence ID" value="GBP68866.1"/>
    <property type="molecule type" value="Genomic_DNA"/>
</dbReference>
<reference evidence="1 2" key="1">
    <citation type="journal article" date="2019" name="Commun. Biol.">
        <title>The bagworm genome reveals a unique fibroin gene that provides high tensile strength.</title>
        <authorList>
            <person name="Kono N."/>
            <person name="Nakamura H."/>
            <person name="Ohtoshi R."/>
            <person name="Tomita M."/>
            <person name="Numata K."/>
            <person name="Arakawa K."/>
        </authorList>
    </citation>
    <scope>NUCLEOTIDE SEQUENCE [LARGE SCALE GENOMIC DNA]</scope>
</reference>
<protein>
    <submittedName>
        <fullName evidence="1">Uncharacterized protein</fullName>
    </submittedName>
</protein>
<evidence type="ECO:0000313" key="1">
    <source>
        <dbReference type="EMBL" id="GBP68866.1"/>
    </source>
</evidence>
<dbReference type="Proteomes" id="UP000299102">
    <property type="component" value="Unassembled WGS sequence"/>
</dbReference>
<name>A0A4C1XZ13_EUMVA</name>
<sequence length="67" mass="7634">MKPSSEYLTQDKYEENFPPVGTFAWQMRDTSAATRQRVGRTLCAATDFYFMFGCVRTCTGTVHVDIV</sequence>
<proteinExistence type="predicted"/>
<evidence type="ECO:0000313" key="2">
    <source>
        <dbReference type="Proteomes" id="UP000299102"/>
    </source>
</evidence>
<gene>
    <name evidence="1" type="ORF">EVAR_46183_1</name>
</gene>
<organism evidence="1 2">
    <name type="scientific">Eumeta variegata</name>
    <name type="common">Bagworm moth</name>
    <name type="synonym">Eumeta japonica</name>
    <dbReference type="NCBI Taxonomy" id="151549"/>
    <lineage>
        <taxon>Eukaryota</taxon>
        <taxon>Metazoa</taxon>
        <taxon>Ecdysozoa</taxon>
        <taxon>Arthropoda</taxon>
        <taxon>Hexapoda</taxon>
        <taxon>Insecta</taxon>
        <taxon>Pterygota</taxon>
        <taxon>Neoptera</taxon>
        <taxon>Endopterygota</taxon>
        <taxon>Lepidoptera</taxon>
        <taxon>Glossata</taxon>
        <taxon>Ditrysia</taxon>
        <taxon>Tineoidea</taxon>
        <taxon>Psychidae</taxon>
        <taxon>Oiketicinae</taxon>
        <taxon>Eumeta</taxon>
    </lineage>
</organism>
<accession>A0A4C1XZ13</accession>
<comment type="caution">
    <text evidence="1">The sequence shown here is derived from an EMBL/GenBank/DDBJ whole genome shotgun (WGS) entry which is preliminary data.</text>
</comment>
<keyword evidence="2" id="KW-1185">Reference proteome</keyword>